<keyword evidence="2" id="KW-1185">Reference proteome</keyword>
<dbReference type="InterPro" id="IPR021109">
    <property type="entry name" value="Peptidase_aspartic_dom_sf"/>
</dbReference>
<organism evidence="1 2">
    <name type="scientific">Capsicum baccatum</name>
    <name type="common">Peruvian pepper</name>
    <dbReference type="NCBI Taxonomy" id="33114"/>
    <lineage>
        <taxon>Eukaryota</taxon>
        <taxon>Viridiplantae</taxon>
        <taxon>Streptophyta</taxon>
        <taxon>Embryophyta</taxon>
        <taxon>Tracheophyta</taxon>
        <taxon>Spermatophyta</taxon>
        <taxon>Magnoliopsida</taxon>
        <taxon>eudicotyledons</taxon>
        <taxon>Gunneridae</taxon>
        <taxon>Pentapetalae</taxon>
        <taxon>asterids</taxon>
        <taxon>lamiids</taxon>
        <taxon>Solanales</taxon>
        <taxon>Solanaceae</taxon>
        <taxon>Solanoideae</taxon>
        <taxon>Capsiceae</taxon>
        <taxon>Capsicum</taxon>
    </lineage>
</organism>
<reference evidence="2" key="2">
    <citation type="journal article" date="2017" name="J. Anim. Genet.">
        <title>Multiple reference genome sequences of hot pepper reveal the massive evolution of plant disease resistance genes by retroduplication.</title>
        <authorList>
            <person name="Kim S."/>
            <person name="Park J."/>
            <person name="Yeom S.-I."/>
            <person name="Kim Y.-M."/>
            <person name="Seo E."/>
            <person name="Kim K.-T."/>
            <person name="Kim M.-S."/>
            <person name="Lee J.M."/>
            <person name="Cheong K."/>
            <person name="Shin H.-S."/>
            <person name="Kim S.-B."/>
            <person name="Han K."/>
            <person name="Lee J."/>
            <person name="Park M."/>
            <person name="Lee H.-A."/>
            <person name="Lee H.-Y."/>
            <person name="Lee Y."/>
            <person name="Oh S."/>
            <person name="Lee J.H."/>
            <person name="Choi E."/>
            <person name="Choi E."/>
            <person name="Lee S.E."/>
            <person name="Jeon J."/>
            <person name="Kim H."/>
            <person name="Choi G."/>
            <person name="Song H."/>
            <person name="Lee J."/>
            <person name="Lee S.-C."/>
            <person name="Kwon J.-K."/>
            <person name="Lee H.-Y."/>
            <person name="Koo N."/>
            <person name="Hong Y."/>
            <person name="Kim R.W."/>
            <person name="Kang W.-H."/>
            <person name="Huh J.H."/>
            <person name="Kang B.-C."/>
            <person name="Yang T.-J."/>
            <person name="Lee Y.-H."/>
            <person name="Bennetzen J.L."/>
            <person name="Choi D."/>
        </authorList>
    </citation>
    <scope>NUCLEOTIDE SEQUENCE [LARGE SCALE GENOMIC DNA]</scope>
    <source>
        <strain evidence="2">cv. PBC81</strain>
    </source>
</reference>
<reference evidence="1 2" key="1">
    <citation type="journal article" date="2017" name="Genome Biol.">
        <title>New reference genome sequences of hot pepper reveal the massive evolution of plant disease-resistance genes by retroduplication.</title>
        <authorList>
            <person name="Kim S."/>
            <person name="Park J."/>
            <person name="Yeom S.I."/>
            <person name="Kim Y.M."/>
            <person name="Seo E."/>
            <person name="Kim K.T."/>
            <person name="Kim M.S."/>
            <person name="Lee J.M."/>
            <person name="Cheong K."/>
            <person name="Shin H.S."/>
            <person name="Kim S.B."/>
            <person name="Han K."/>
            <person name="Lee J."/>
            <person name="Park M."/>
            <person name="Lee H.A."/>
            <person name="Lee H.Y."/>
            <person name="Lee Y."/>
            <person name="Oh S."/>
            <person name="Lee J.H."/>
            <person name="Choi E."/>
            <person name="Choi E."/>
            <person name="Lee S.E."/>
            <person name="Jeon J."/>
            <person name="Kim H."/>
            <person name="Choi G."/>
            <person name="Song H."/>
            <person name="Lee J."/>
            <person name="Lee S.C."/>
            <person name="Kwon J.K."/>
            <person name="Lee H.Y."/>
            <person name="Koo N."/>
            <person name="Hong Y."/>
            <person name="Kim R.W."/>
            <person name="Kang W.H."/>
            <person name="Huh J.H."/>
            <person name="Kang B.C."/>
            <person name="Yang T.J."/>
            <person name="Lee Y.H."/>
            <person name="Bennetzen J.L."/>
            <person name="Choi D."/>
        </authorList>
    </citation>
    <scope>NUCLEOTIDE SEQUENCE [LARGE SCALE GENOMIC DNA]</scope>
    <source>
        <strain evidence="2">cv. PBC81</strain>
    </source>
</reference>
<dbReference type="EMBL" id="MLFT02000002">
    <property type="protein sequence ID" value="PHT55156.1"/>
    <property type="molecule type" value="Genomic_DNA"/>
</dbReference>
<dbReference type="PANTHER" id="PTHR33223">
    <property type="entry name" value="CCHC-TYPE DOMAIN-CONTAINING PROTEIN"/>
    <property type="match status" value="1"/>
</dbReference>
<proteinExistence type="predicted"/>
<evidence type="ECO:0000313" key="2">
    <source>
        <dbReference type="Proteomes" id="UP000224567"/>
    </source>
</evidence>
<protein>
    <recommendedName>
        <fullName evidence="3">Retrotransposon gag domain-containing protein</fullName>
    </recommendedName>
</protein>
<evidence type="ECO:0008006" key="3">
    <source>
        <dbReference type="Google" id="ProtNLM"/>
    </source>
</evidence>
<dbReference type="Gene3D" id="2.40.70.10">
    <property type="entry name" value="Acid Proteases"/>
    <property type="match status" value="1"/>
</dbReference>
<dbReference type="AlphaFoldDB" id="A0A2G2XCC4"/>
<name>A0A2G2XCC4_CAPBA</name>
<comment type="caution">
    <text evidence="1">The sequence shown here is derived from an EMBL/GenBank/DDBJ whole genome shotgun (WGS) entry which is preliminary data.</text>
</comment>
<accession>A0A2G2XCC4</accession>
<dbReference type="Proteomes" id="UP000224567">
    <property type="component" value="Unassembled WGS sequence"/>
</dbReference>
<gene>
    <name evidence="1" type="ORF">CQW23_03642</name>
</gene>
<sequence length="239" mass="27441">MSHLEEDRMPTDFVILDCKKDSEVSIILGRPFLATESVLIDMKDNELLFRINDEVDDDSDDDSNARVLNLMELSEFRTVSELTISDSPNSITETVGEFIYAICPECASIAKFGSNLYPDWKGANTMPRVFISPLGFKMPKFEKYDGHDDPVVYLRHYCNQLRGAGGKKELLMAYFGESLSSLASEWFIDQDIDKWNTWNDLANKFVQQFQYNMKLILGDKSLTNMKKKSSESFREYAIK</sequence>
<dbReference type="OrthoDB" id="1002091at2759"/>
<dbReference type="PANTHER" id="PTHR33223:SF8">
    <property type="entry name" value="OS04G0172440 PROTEIN"/>
    <property type="match status" value="1"/>
</dbReference>
<evidence type="ECO:0000313" key="1">
    <source>
        <dbReference type="EMBL" id="PHT55156.1"/>
    </source>
</evidence>